<dbReference type="EnsemblMetazoa" id="tetur466g00020.1">
    <property type="protein sequence ID" value="tetur466g00020.1"/>
    <property type="gene ID" value="tetur466g00020"/>
</dbReference>
<feature type="transmembrane region" description="Helical" evidence="1">
    <location>
        <begin position="6"/>
        <end position="26"/>
    </location>
</feature>
<evidence type="ECO:0000313" key="2">
    <source>
        <dbReference type="EnsemblMetazoa" id="tetur466g00020.1"/>
    </source>
</evidence>
<keyword evidence="1" id="KW-0812">Transmembrane</keyword>
<protein>
    <submittedName>
        <fullName evidence="2">Uncharacterized protein</fullName>
    </submittedName>
</protein>
<proteinExistence type="predicted"/>
<organism evidence="2 3">
    <name type="scientific">Tetranychus urticae</name>
    <name type="common">Two-spotted spider mite</name>
    <dbReference type="NCBI Taxonomy" id="32264"/>
    <lineage>
        <taxon>Eukaryota</taxon>
        <taxon>Metazoa</taxon>
        <taxon>Ecdysozoa</taxon>
        <taxon>Arthropoda</taxon>
        <taxon>Chelicerata</taxon>
        <taxon>Arachnida</taxon>
        <taxon>Acari</taxon>
        <taxon>Acariformes</taxon>
        <taxon>Trombidiformes</taxon>
        <taxon>Prostigmata</taxon>
        <taxon>Eleutherengona</taxon>
        <taxon>Raphignathae</taxon>
        <taxon>Tetranychoidea</taxon>
        <taxon>Tetranychidae</taxon>
        <taxon>Tetranychus</taxon>
    </lineage>
</organism>
<keyword evidence="3" id="KW-1185">Reference proteome</keyword>
<evidence type="ECO:0000313" key="3">
    <source>
        <dbReference type="Proteomes" id="UP000015104"/>
    </source>
</evidence>
<evidence type="ECO:0000256" key="1">
    <source>
        <dbReference type="SAM" id="Phobius"/>
    </source>
</evidence>
<dbReference type="EMBL" id="CAEY01001264">
    <property type="status" value="NOT_ANNOTATED_CDS"/>
    <property type="molecule type" value="Genomic_DNA"/>
</dbReference>
<keyword evidence="1" id="KW-1133">Transmembrane helix</keyword>
<dbReference type="AlphaFoldDB" id="T1L5E4"/>
<name>T1L5E4_TETUR</name>
<dbReference type="HOGENOM" id="CLU_2309560_0_0_1"/>
<feature type="transmembrane region" description="Helical" evidence="1">
    <location>
        <begin position="38"/>
        <end position="60"/>
    </location>
</feature>
<reference evidence="3" key="1">
    <citation type="submission" date="2011-08" db="EMBL/GenBank/DDBJ databases">
        <authorList>
            <person name="Rombauts S."/>
        </authorList>
    </citation>
    <scope>NUCLEOTIDE SEQUENCE</scope>
    <source>
        <strain evidence="3">London</strain>
    </source>
</reference>
<keyword evidence="1" id="KW-0472">Membrane</keyword>
<dbReference type="Proteomes" id="UP000015104">
    <property type="component" value="Unassembled WGS sequence"/>
</dbReference>
<sequence>MSWNTLLYAGLFLDVLTVAIVKAAVGRRISQLRWPIDCCFVGLFYALCIHASRAVYITWLFNYGSFWSQLIWILSIEVGLSRIVIGRLHVFDVLLVSFLP</sequence>
<reference evidence="2" key="2">
    <citation type="submission" date="2015-06" db="UniProtKB">
        <authorList>
            <consortium name="EnsemblMetazoa"/>
        </authorList>
    </citation>
    <scope>IDENTIFICATION</scope>
</reference>
<accession>T1L5E4</accession>